<gene>
    <name evidence="2" type="ordered locus">SCATT_35140</name>
</gene>
<dbReference type="HOGENOM" id="CLU_3349016_0_0_11"/>
<dbReference type="EMBL" id="CP003219">
    <property type="protein sequence ID" value="AEW95885.1"/>
    <property type="molecule type" value="Genomic_DNA"/>
</dbReference>
<dbReference type="AlphaFoldDB" id="G8WUJ6"/>
<dbReference type="Proteomes" id="UP000007842">
    <property type="component" value="Chromosome"/>
</dbReference>
<proteinExistence type="predicted"/>
<name>G8WUJ6_STREN</name>
<dbReference type="STRING" id="1003195.SCATT_35140"/>
<organism evidence="2 3">
    <name type="scientific">Streptantibioticus cattleyicolor (strain ATCC 35852 / DSM 46488 / JCM 4925 / NBRC 14057 / NRRL 8057)</name>
    <name type="common">Streptomyces cattleya</name>
    <dbReference type="NCBI Taxonomy" id="1003195"/>
    <lineage>
        <taxon>Bacteria</taxon>
        <taxon>Bacillati</taxon>
        <taxon>Actinomycetota</taxon>
        <taxon>Actinomycetes</taxon>
        <taxon>Kitasatosporales</taxon>
        <taxon>Streptomycetaceae</taxon>
        <taxon>Streptantibioticus</taxon>
    </lineage>
</organism>
<reference evidence="3" key="1">
    <citation type="submission" date="2011-12" db="EMBL/GenBank/DDBJ databases">
        <title>Complete genome sequence of Streptomyces cattleya strain DSM 46488.</title>
        <authorList>
            <person name="Ou H.-Y."/>
            <person name="Li P."/>
            <person name="Zhao C."/>
            <person name="O'Hagan D."/>
            <person name="Deng Z."/>
        </authorList>
    </citation>
    <scope>NUCLEOTIDE SEQUENCE [LARGE SCALE GENOMIC DNA]</scope>
    <source>
        <strain evidence="3">ATCC 35852 / DSM 46488 / JCM 4925 / NBRC 14057 / NRRL 8057</strain>
    </source>
</reference>
<evidence type="ECO:0000313" key="3">
    <source>
        <dbReference type="Proteomes" id="UP000007842"/>
    </source>
</evidence>
<evidence type="ECO:0000256" key="1">
    <source>
        <dbReference type="SAM" id="MobiDB-lite"/>
    </source>
</evidence>
<sequence length="37" mass="3639">MAASPCVTRVTDDGQPASPVTDPLRPASPESADQGGG</sequence>
<keyword evidence="3" id="KW-1185">Reference proteome</keyword>
<feature type="region of interest" description="Disordered" evidence="1">
    <location>
        <begin position="1"/>
        <end position="37"/>
    </location>
</feature>
<dbReference type="PATRIC" id="fig|1003195.29.peg.3507"/>
<protein>
    <submittedName>
        <fullName evidence="2">Uncharacterized protein</fullName>
    </submittedName>
</protein>
<dbReference type="KEGG" id="scy:SCATT_35140"/>
<accession>G8WUJ6</accession>
<evidence type="ECO:0000313" key="2">
    <source>
        <dbReference type="EMBL" id="AEW95885.1"/>
    </source>
</evidence>